<dbReference type="OrthoDB" id="883325at2759"/>
<sequence>MGGEFEFELPEPIIQRLQSLFTGKEAAQTTILSKSWRSAWLTRPNLHFNETEINIPTDEFLEFANKTVERYEESNLNIESFGLFTESRMRGDSDRNAKELILKALKIGANDLTFQIRCYDWEFVLPHEVFGSENLVGLSVKGCKIDLGVIRCSRLESLCLDSVGIDDHSISNIISSCPLIQNLSLVGSESPINLPKLHNLRCLVLSAVGINNFFYGDLSTKFPSLKELTLRYCCNAQDEIRICSRSLEHLNFEQGYYKVSRVEFDVPSIRKFMFEGWVIPSLSFISTSSEWESHLSIKFDFLSTSWFLELNKFLTELSRSKIYLTLHSFDYNVEDIQALFTKKHEVENLTLDFAGLPSSTASAIFCFLLRLCRPKLITELSSCRKAHNDFLCKKLAQGVNGEFSNPSNSMHGLHDLEDVSAQLYDEVVAAWCDVPLESFLDASTSPKDKQTIRFQLKWKP</sequence>
<evidence type="ECO:0000313" key="2">
    <source>
        <dbReference type="EMBL" id="GFP89487.1"/>
    </source>
</evidence>
<feature type="domain" description="F-box/LRR-repeat protein 15/At3g58940/PEG3-like LRR" evidence="1">
    <location>
        <begin position="108"/>
        <end position="207"/>
    </location>
</feature>
<dbReference type="Proteomes" id="UP000653305">
    <property type="component" value="Unassembled WGS sequence"/>
</dbReference>
<dbReference type="EMBL" id="BMAC01000192">
    <property type="protein sequence ID" value="GFP89487.1"/>
    <property type="molecule type" value="Genomic_DNA"/>
</dbReference>
<keyword evidence="3" id="KW-1185">Reference proteome</keyword>
<gene>
    <name evidence="2" type="ORF">PHJA_001092300</name>
</gene>
<name>A0A830BPC8_9LAMI</name>
<protein>
    <submittedName>
        <fullName evidence="2">F-box/LRR-repeat protein at2g42730</fullName>
    </submittedName>
</protein>
<dbReference type="PANTHER" id="PTHR34145">
    <property type="entry name" value="OS02G0105600 PROTEIN"/>
    <property type="match status" value="1"/>
</dbReference>
<dbReference type="InterPro" id="IPR055411">
    <property type="entry name" value="LRR_FXL15/At3g58940/PEG3-like"/>
</dbReference>
<proteinExistence type="predicted"/>
<dbReference type="InterPro" id="IPR032675">
    <property type="entry name" value="LRR_dom_sf"/>
</dbReference>
<dbReference type="Pfam" id="PF24758">
    <property type="entry name" value="LRR_At5g56370"/>
    <property type="match status" value="1"/>
</dbReference>
<dbReference type="SUPFAM" id="SSF52047">
    <property type="entry name" value="RNI-like"/>
    <property type="match status" value="1"/>
</dbReference>
<dbReference type="PANTHER" id="PTHR34145:SF28">
    <property type="entry name" value="F-BOX DOMAIN-CONTAINING PROTEIN"/>
    <property type="match status" value="1"/>
</dbReference>
<dbReference type="InterPro" id="IPR053772">
    <property type="entry name" value="At1g61320/At1g61330-like"/>
</dbReference>
<evidence type="ECO:0000259" key="1">
    <source>
        <dbReference type="Pfam" id="PF24758"/>
    </source>
</evidence>
<evidence type="ECO:0000313" key="3">
    <source>
        <dbReference type="Proteomes" id="UP000653305"/>
    </source>
</evidence>
<accession>A0A830BPC8</accession>
<organism evidence="2 3">
    <name type="scientific">Phtheirospermum japonicum</name>
    <dbReference type="NCBI Taxonomy" id="374723"/>
    <lineage>
        <taxon>Eukaryota</taxon>
        <taxon>Viridiplantae</taxon>
        <taxon>Streptophyta</taxon>
        <taxon>Embryophyta</taxon>
        <taxon>Tracheophyta</taxon>
        <taxon>Spermatophyta</taxon>
        <taxon>Magnoliopsida</taxon>
        <taxon>eudicotyledons</taxon>
        <taxon>Gunneridae</taxon>
        <taxon>Pentapetalae</taxon>
        <taxon>asterids</taxon>
        <taxon>lamiids</taxon>
        <taxon>Lamiales</taxon>
        <taxon>Orobanchaceae</taxon>
        <taxon>Orobanchaceae incertae sedis</taxon>
        <taxon>Phtheirospermum</taxon>
    </lineage>
</organism>
<dbReference type="Gene3D" id="3.80.10.10">
    <property type="entry name" value="Ribonuclease Inhibitor"/>
    <property type="match status" value="1"/>
</dbReference>
<reference evidence="2" key="1">
    <citation type="submission" date="2020-07" db="EMBL/GenBank/DDBJ databases">
        <title>Ethylene signaling mediates host invasion by parasitic plants.</title>
        <authorList>
            <person name="Yoshida S."/>
        </authorList>
    </citation>
    <scope>NUCLEOTIDE SEQUENCE</scope>
    <source>
        <strain evidence="2">Okayama</strain>
    </source>
</reference>
<comment type="caution">
    <text evidence="2">The sequence shown here is derived from an EMBL/GenBank/DDBJ whole genome shotgun (WGS) entry which is preliminary data.</text>
</comment>
<dbReference type="AlphaFoldDB" id="A0A830BPC8"/>